<protein>
    <submittedName>
        <fullName evidence="3">N-acetylneuraminate epimerase</fullName>
        <ecNumber evidence="3">5.1.3.24</ecNumber>
    </submittedName>
</protein>
<reference evidence="3 4" key="1">
    <citation type="submission" date="2019-02" db="EMBL/GenBank/DDBJ databases">
        <title>Deep-cultivation of Planctomycetes and their phenomic and genomic characterization uncovers novel biology.</title>
        <authorList>
            <person name="Wiegand S."/>
            <person name="Jogler M."/>
            <person name="Boedeker C."/>
            <person name="Pinto D."/>
            <person name="Vollmers J."/>
            <person name="Rivas-Marin E."/>
            <person name="Kohn T."/>
            <person name="Peeters S.H."/>
            <person name="Heuer A."/>
            <person name="Rast P."/>
            <person name="Oberbeckmann S."/>
            <person name="Bunk B."/>
            <person name="Jeske O."/>
            <person name="Meyerdierks A."/>
            <person name="Storesund J.E."/>
            <person name="Kallscheuer N."/>
            <person name="Luecker S."/>
            <person name="Lage O.M."/>
            <person name="Pohl T."/>
            <person name="Merkel B.J."/>
            <person name="Hornburger P."/>
            <person name="Mueller R.-W."/>
            <person name="Bruemmer F."/>
            <person name="Labrenz M."/>
            <person name="Spormann A.M."/>
            <person name="Op Den Camp H."/>
            <person name="Overmann J."/>
            <person name="Amann R."/>
            <person name="Jetten M.S.M."/>
            <person name="Mascher T."/>
            <person name="Medema M.H."/>
            <person name="Devos D.P."/>
            <person name="Kaster A.-K."/>
            <person name="Ovreas L."/>
            <person name="Rohde M."/>
            <person name="Galperin M.Y."/>
            <person name="Jogler C."/>
        </authorList>
    </citation>
    <scope>NUCLEOTIDE SEQUENCE [LARGE SCALE GENOMIC DNA]</scope>
    <source>
        <strain evidence="3 4">Poly59</strain>
    </source>
</reference>
<dbReference type="SMART" id="SM00612">
    <property type="entry name" value="Kelch"/>
    <property type="match status" value="4"/>
</dbReference>
<feature type="signal peptide" evidence="2">
    <location>
        <begin position="1"/>
        <end position="25"/>
    </location>
</feature>
<feature type="compositionally biased region" description="Basic and acidic residues" evidence="1">
    <location>
        <begin position="231"/>
        <end position="246"/>
    </location>
</feature>
<dbReference type="OrthoDB" id="232651at2"/>
<evidence type="ECO:0000313" key="3">
    <source>
        <dbReference type="EMBL" id="TWU47775.1"/>
    </source>
</evidence>
<dbReference type="SUPFAM" id="SSF117281">
    <property type="entry name" value="Kelch motif"/>
    <property type="match status" value="1"/>
</dbReference>
<keyword evidence="3" id="KW-0413">Isomerase</keyword>
<dbReference type="Pfam" id="PF01344">
    <property type="entry name" value="Kelch_1"/>
    <property type="match status" value="1"/>
</dbReference>
<dbReference type="AlphaFoldDB" id="A0A5C6EH63"/>
<dbReference type="EC" id="5.1.3.24" evidence="3"/>
<dbReference type="PANTHER" id="PTHR45632">
    <property type="entry name" value="LD33804P"/>
    <property type="match status" value="1"/>
</dbReference>
<feature type="region of interest" description="Disordered" evidence="1">
    <location>
        <begin position="231"/>
        <end position="257"/>
    </location>
</feature>
<dbReference type="InterPro" id="IPR006652">
    <property type="entry name" value="Kelch_1"/>
</dbReference>
<evidence type="ECO:0000256" key="1">
    <source>
        <dbReference type="SAM" id="MobiDB-lite"/>
    </source>
</evidence>
<feature type="compositionally biased region" description="Polar residues" evidence="1">
    <location>
        <begin position="247"/>
        <end position="257"/>
    </location>
</feature>
<organism evidence="3 4">
    <name type="scientific">Rubripirellula reticaptiva</name>
    <dbReference type="NCBI Taxonomy" id="2528013"/>
    <lineage>
        <taxon>Bacteria</taxon>
        <taxon>Pseudomonadati</taxon>
        <taxon>Planctomycetota</taxon>
        <taxon>Planctomycetia</taxon>
        <taxon>Pirellulales</taxon>
        <taxon>Pirellulaceae</taxon>
        <taxon>Rubripirellula</taxon>
    </lineage>
</organism>
<dbReference type="EMBL" id="SJPX01000005">
    <property type="protein sequence ID" value="TWU47775.1"/>
    <property type="molecule type" value="Genomic_DNA"/>
</dbReference>
<dbReference type="RefSeq" id="WP_146536241.1">
    <property type="nucleotide sequence ID" value="NZ_SJPX01000005.1"/>
</dbReference>
<dbReference type="GO" id="GO:0016853">
    <property type="term" value="F:isomerase activity"/>
    <property type="evidence" value="ECO:0007669"/>
    <property type="project" value="UniProtKB-KW"/>
</dbReference>
<keyword evidence="2" id="KW-0732">Signal</keyword>
<evidence type="ECO:0000313" key="4">
    <source>
        <dbReference type="Proteomes" id="UP000317977"/>
    </source>
</evidence>
<feature type="chain" id="PRO_5023137545" evidence="2">
    <location>
        <begin position="26"/>
        <end position="568"/>
    </location>
</feature>
<evidence type="ECO:0000256" key="2">
    <source>
        <dbReference type="SAM" id="SignalP"/>
    </source>
</evidence>
<keyword evidence="4" id="KW-1185">Reference proteome</keyword>
<accession>A0A5C6EH63</accession>
<dbReference type="Proteomes" id="UP000317977">
    <property type="component" value="Unassembled WGS sequence"/>
</dbReference>
<gene>
    <name evidence="3" type="primary">nanM_2</name>
    <name evidence="3" type="ORF">Poly59_46160</name>
</gene>
<name>A0A5C6EH63_9BACT</name>
<proteinExistence type="predicted"/>
<dbReference type="Gene3D" id="2.120.10.80">
    <property type="entry name" value="Kelch-type beta propeller"/>
    <property type="match status" value="2"/>
</dbReference>
<sequence precursor="true">MKPLPIYRIALLAITCTTFSHTAAAHMPWLATDDQGHAVMWFGESPADRTYPMPEKVAAIELTTAKLAVDTQPVETDSLRGIRSQAPVNSADEVSGVVTYGLYHGTKLTYHVEHLPQTDSSLWPSQPRPDAPLQSIIAALPSGGASVTILRDGKPAKDVEVKLYCEEGHEEASAKTDIAGIVTFKKSAVEPGLNAIVVGLTDDDAKGLLDGVAYTSTTDYLTATFRIASDKAKSSGEATPKPESKRNSNLPKLDTNSGVSIVPTNLPELPEPLTSFGAAIADGKVYIYGGHTGSAHSYSIDEQSNRGWCLDTTKGENGSWQPLPSGPALQGLALVAHAGRMIRIGGFTAVNAAGEDHNLQSQDDVAAYDSATNAWTDLPSLPEPRSSLDAAVLGDTVYVFGGWQLSGESDDSQWRKTAWSLDLADASATWQPIATPPLQRRAMSVAAHDGKLFVIGGMNSDGKPTTEVNVYDPSSNSWIAGPSLPGSGMSGFGSASFATGGRLYVSTMDGFVHQLAGDEQSWTTVAKSDPARFFHRMLPTNERELLMIGGANMEIGKFTQIDRIELPQ</sequence>
<dbReference type="InterPro" id="IPR015915">
    <property type="entry name" value="Kelch-typ_b-propeller"/>
</dbReference>
<comment type="caution">
    <text evidence="3">The sequence shown here is derived from an EMBL/GenBank/DDBJ whole genome shotgun (WGS) entry which is preliminary data.</text>
</comment>
<dbReference type="Pfam" id="PF24681">
    <property type="entry name" value="Kelch_KLHDC2_KLHL20_DRC7"/>
    <property type="match status" value="1"/>
</dbReference>